<accession>A0ACB9RG50</accession>
<organism evidence="1 2">
    <name type="scientific">Melastoma candidum</name>
    <dbReference type="NCBI Taxonomy" id="119954"/>
    <lineage>
        <taxon>Eukaryota</taxon>
        <taxon>Viridiplantae</taxon>
        <taxon>Streptophyta</taxon>
        <taxon>Embryophyta</taxon>
        <taxon>Tracheophyta</taxon>
        <taxon>Spermatophyta</taxon>
        <taxon>Magnoliopsida</taxon>
        <taxon>eudicotyledons</taxon>
        <taxon>Gunneridae</taxon>
        <taxon>Pentapetalae</taxon>
        <taxon>rosids</taxon>
        <taxon>malvids</taxon>
        <taxon>Myrtales</taxon>
        <taxon>Melastomataceae</taxon>
        <taxon>Melastomatoideae</taxon>
        <taxon>Melastomateae</taxon>
        <taxon>Melastoma</taxon>
    </lineage>
</organism>
<gene>
    <name evidence="1" type="ORF">MLD38_015558</name>
</gene>
<proteinExistence type="predicted"/>
<sequence>MCVEAVDEGLNHLDSRESGVTSAEGEGRLCEDGDARSEVMPKRMGKKNGSSGSGKRVHSQRSDNDPVFLDWKKNRCAVSYVVDDESFSVVGESVGEQNLSSDDGDSSSFSVMLGWLNQVAKDPCDEKLGSLPEWSKWKCYGGQEMWKQALIAREALCIKRSDGVDFNWQKNPRMHPSLYGDQSGYSYRLRERLKCKEKPAQKRSATSSESTSSGAQRNEDGSLSASAIWIDENGDDNGTSDSSAVESLFFNRRRQRLLLGSRYQAEVPKWNGLKSESDSKWLGTQIWPLKKSERRSLIERDPIGKGRQDSCGCVIRGSVDCIRFHIAEKRFKLKVELGSAFFFWRFDKMGEEAVLPWTKQDKDKFADIVKLNPTSELKCFWDELRKGFPEKRTEALVSYYYNVFLLKRREHQNRHSPFEITSDDDESESSLPVKWAAGNQDDKSTNSIFYSPAKPKPKTR</sequence>
<name>A0ACB9RG50_9MYRT</name>
<dbReference type="Proteomes" id="UP001057402">
    <property type="component" value="Chromosome 4"/>
</dbReference>
<reference evidence="2" key="1">
    <citation type="journal article" date="2023" name="Front. Plant Sci.">
        <title>Chromosomal-level genome assembly of Melastoma candidum provides insights into trichome evolution.</title>
        <authorList>
            <person name="Zhong Y."/>
            <person name="Wu W."/>
            <person name="Sun C."/>
            <person name="Zou P."/>
            <person name="Liu Y."/>
            <person name="Dai S."/>
            <person name="Zhou R."/>
        </authorList>
    </citation>
    <scope>NUCLEOTIDE SEQUENCE [LARGE SCALE GENOMIC DNA]</scope>
</reference>
<dbReference type="EMBL" id="CM042883">
    <property type="protein sequence ID" value="KAI4378012.1"/>
    <property type="molecule type" value="Genomic_DNA"/>
</dbReference>
<evidence type="ECO:0000313" key="2">
    <source>
        <dbReference type="Proteomes" id="UP001057402"/>
    </source>
</evidence>
<comment type="caution">
    <text evidence="1">The sequence shown here is derived from an EMBL/GenBank/DDBJ whole genome shotgun (WGS) entry which is preliminary data.</text>
</comment>
<protein>
    <submittedName>
        <fullName evidence="1">Uncharacterized protein</fullName>
    </submittedName>
</protein>
<keyword evidence="2" id="KW-1185">Reference proteome</keyword>
<evidence type="ECO:0000313" key="1">
    <source>
        <dbReference type="EMBL" id="KAI4378012.1"/>
    </source>
</evidence>